<protein>
    <recommendedName>
        <fullName evidence="2">PiggyBac transposable element-derived protein domain-containing protein</fullName>
    </recommendedName>
</protein>
<organism evidence="3 4">
    <name type="scientific">Cymbomonas tetramitiformis</name>
    <dbReference type="NCBI Taxonomy" id="36881"/>
    <lineage>
        <taxon>Eukaryota</taxon>
        <taxon>Viridiplantae</taxon>
        <taxon>Chlorophyta</taxon>
        <taxon>Pyramimonadophyceae</taxon>
        <taxon>Pyramimonadales</taxon>
        <taxon>Pyramimonadaceae</taxon>
        <taxon>Cymbomonas</taxon>
    </lineage>
</organism>
<feature type="compositionally biased region" description="Basic and acidic residues" evidence="1">
    <location>
        <begin position="106"/>
        <end position="116"/>
    </location>
</feature>
<dbReference type="Pfam" id="PF13843">
    <property type="entry name" value="DDE_Tnp_1_7"/>
    <property type="match status" value="1"/>
</dbReference>
<accession>A0AAE0FV95</accession>
<name>A0AAE0FV95_9CHLO</name>
<evidence type="ECO:0000313" key="3">
    <source>
        <dbReference type="EMBL" id="KAK3265851.1"/>
    </source>
</evidence>
<feature type="region of interest" description="Disordered" evidence="1">
    <location>
        <begin position="91"/>
        <end position="141"/>
    </location>
</feature>
<evidence type="ECO:0000256" key="1">
    <source>
        <dbReference type="SAM" id="MobiDB-lite"/>
    </source>
</evidence>
<dbReference type="InterPro" id="IPR029526">
    <property type="entry name" value="PGBD"/>
</dbReference>
<proteinExistence type="predicted"/>
<evidence type="ECO:0000313" key="4">
    <source>
        <dbReference type="Proteomes" id="UP001190700"/>
    </source>
</evidence>
<feature type="domain" description="PiggyBac transposable element-derived protein" evidence="2">
    <location>
        <begin position="221"/>
        <end position="603"/>
    </location>
</feature>
<dbReference type="PANTHER" id="PTHR46599:SF3">
    <property type="entry name" value="PIGGYBAC TRANSPOSABLE ELEMENT-DERIVED PROTEIN 4"/>
    <property type="match status" value="1"/>
</dbReference>
<dbReference type="Proteomes" id="UP001190700">
    <property type="component" value="Unassembled WGS sequence"/>
</dbReference>
<evidence type="ECO:0000259" key="2">
    <source>
        <dbReference type="Pfam" id="PF13843"/>
    </source>
</evidence>
<dbReference type="EMBL" id="LGRX02013658">
    <property type="protein sequence ID" value="KAK3265851.1"/>
    <property type="molecule type" value="Genomic_DNA"/>
</dbReference>
<sequence>MSFKRTARERPDYTGKVLKTPLEFFNVPPRPGQFFRGVVKKRSANKPGHWVVVYTDGTQYNLPESCFKDWLCGQTDADDWTWEFVLSEVDPSGSESEGVEEPSSDEPPKSSEDESTARPSTLGNLSVPDASQAGPSRPRANPTAIQAVAVSKLTWDATRATSKAVDDAAPFSATPGFTVPPPADASVVYFFEPLWWLSKPGIYARAERQATRTQAADRWRTMWEFLLEQTHLYATQREAGTVTAEVRAHKRFRGKGKQRPYTPATLSDMLRAHALEILQSAVSTSGRYDPWSSFGLRGKFLRIPQIANIIGSTRLQQFWRYFHAADNSKAPKKKLPGGGDNPEYDNLFKTRAVHDSLNANFVATYVPEEGVTIDESCGEKMEGKDGEGAAKCYNKDKPKQRHNKQYALNEASTGIPLWFEMHRSKENMVAASDKGKMFDICRRLLLNGLPNVNGVFQGHTLGTDNAYTSEKIAVWGKLNNLNVLGTVQLNRCDGRVKSAPAEGGKATWESVITVGEARGDFASATAVKDGVNLVLTGYTDNKLVHFLSNYHASPSAANGDTVARWDKSKKEYVQDYDVLKTGTDVFDQYLVEIENELTTYRPWFVHYKGLFREALTTAHLYWKKHSGKTRSLQDSGLEIAEYLLMKADELDGGSGRNKHRFGNSFDGENVCVPVKTSELGDEVTYETNCKSPTCTNKKCRMTNLMVDSLMMRALELLNS</sequence>
<comment type="caution">
    <text evidence="3">The sequence shown here is derived from an EMBL/GenBank/DDBJ whole genome shotgun (WGS) entry which is preliminary data.</text>
</comment>
<keyword evidence="4" id="KW-1185">Reference proteome</keyword>
<dbReference type="AlphaFoldDB" id="A0AAE0FV95"/>
<dbReference type="PANTHER" id="PTHR46599">
    <property type="entry name" value="PIGGYBAC TRANSPOSABLE ELEMENT-DERIVED PROTEIN 4"/>
    <property type="match status" value="1"/>
</dbReference>
<gene>
    <name evidence="3" type="ORF">CYMTET_25497</name>
</gene>
<reference evidence="3 4" key="1">
    <citation type="journal article" date="2015" name="Genome Biol. Evol.">
        <title>Comparative Genomics of a Bacterivorous Green Alga Reveals Evolutionary Causalities and Consequences of Phago-Mixotrophic Mode of Nutrition.</title>
        <authorList>
            <person name="Burns J.A."/>
            <person name="Paasch A."/>
            <person name="Narechania A."/>
            <person name="Kim E."/>
        </authorList>
    </citation>
    <scope>NUCLEOTIDE SEQUENCE [LARGE SCALE GENOMIC DNA]</scope>
    <source>
        <strain evidence="3 4">PLY_AMNH</strain>
    </source>
</reference>